<dbReference type="InterPro" id="IPR011990">
    <property type="entry name" value="TPR-like_helical_dom_sf"/>
</dbReference>
<dbReference type="PROSITE" id="PS51257">
    <property type="entry name" value="PROKAR_LIPOPROTEIN"/>
    <property type="match status" value="1"/>
</dbReference>
<name>A0AAJ6B855_9SPHI</name>
<sequence length="603" mass="69748">MMMKIYSKLTCGVLLVASLTSISCKKILDVEPKDKLDVIQTYRNVYDADAAVIGIYGKFMNLAKQYVVLNELRADLMDVTANSDQYLKQVTTSNVTEDNPYADPRPFYEVILNCNDALKNFDVMLRDNKMTVAEYNTRYSDIGAIRSFVYLQLGIHFGRIPYVTDPISNINDLKDESKFPKLTFDQLLDKLITFTDALPYKEMYPTGTSLITTVDTYATEKFFINKNCLLGDLHLWKNDYRTAAEYYKRVLSLYDADGNINIAFYRYKLTASDVQNNNDNRVSYTRFREQDINQLVDNNNQGWRSIFGRAQTDAFFNHEWIWVLPFDKSFQPQNPFVELFSNQGGKYQVTASQSAIDRWNSQTQMNGFPYDQRGRFTVRAVSGQPVIMKYIYRYQDPTTLGLPINPLEKGGYWYLYRAATLFLRYAEAANRDNQDKVAYAFLNDGIKNTFDTNPANSDQTNKQATFLPFPYNFDARMGTIPYFRDPWHNSSGVRTRGYLKPNTIDSARFFDMSVPGNPKKAVTDRQGLILHMENKIINEAALELAYEGNRWPDLVRIARRRNDPAYLADKIYDKLSKDGNPDAAMVRGKLMDPNNWYLPFKWK</sequence>
<accession>A0AAJ6B855</accession>
<dbReference type="Proteomes" id="UP001214530">
    <property type="component" value="Chromosome"/>
</dbReference>
<dbReference type="SUPFAM" id="SSF48452">
    <property type="entry name" value="TPR-like"/>
    <property type="match status" value="1"/>
</dbReference>
<organism evidence="1 2">
    <name type="scientific">Candidatus Pedobacter colombiensis</name>
    <dbReference type="NCBI Taxonomy" id="3121371"/>
    <lineage>
        <taxon>Bacteria</taxon>
        <taxon>Pseudomonadati</taxon>
        <taxon>Bacteroidota</taxon>
        <taxon>Sphingobacteriia</taxon>
        <taxon>Sphingobacteriales</taxon>
        <taxon>Sphingobacteriaceae</taxon>
        <taxon>Pedobacter</taxon>
    </lineage>
</organism>
<evidence type="ECO:0000313" key="2">
    <source>
        <dbReference type="Proteomes" id="UP001214530"/>
    </source>
</evidence>
<reference evidence="1" key="1">
    <citation type="submission" date="2023-03" db="EMBL/GenBank/DDBJ databases">
        <title>Andean soil-derived lignocellulolytic bacterial consortium as a source of novel taxa and putative plastic-active enzymes.</title>
        <authorList>
            <person name="Diaz-Garcia L."/>
            <person name="Chuvochina M."/>
            <person name="Feuerriegel G."/>
            <person name="Bunk B."/>
            <person name="Sproer C."/>
            <person name="Streit W.R."/>
            <person name="Rodriguez L.M."/>
            <person name="Overmann J."/>
            <person name="Jimenez D.J."/>
        </authorList>
    </citation>
    <scope>NUCLEOTIDE SEQUENCE</scope>
    <source>
        <strain evidence="1">MAG 3858</strain>
    </source>
</reference>
<proteinExistence type="predicted"/>
<dbReference type="GO" id="GO:0009279">
    <property type="term" value="C:cell outer membrane"/>
    <property type="evidence" value="ECO:0007669"/>
    <property type="project" value="UniProtKB-SubCell"/>
</dbReference>
<dbReference type="EMBL" id="CP119313">
    <property type="protein sequence ID" value="WEK20176.1"/>
    <property type="molecule type" value="Genomic_DNA"/>
</dbReference>
<dbReference type="AlphaFoldDB" id="A0AAJ6B855"/>
<dbReference type="Gene3D" id="1.25.40.390">
    <property type="match status" value="1"/>
</dbReference>
<gene>
    <name evidence="1" type="ORF">P0Y49_03305</name>
</gene>
<protein>
    <submittedName>
        <fullName evidence="1">RagB/SusD family nutrient uptake outer membrane protein</fullName>
    </submittedName>
</protein>
<evidence type="ECO:0000313" key="1">
    <source>
        <dbReference type="EMBL" id="WEK20176.1"/>
    </source>
</evidence>